<proteinExistence type="predicted"/>
<keyword evidence="3" id="KW-1185">Reference proteome</keyword>
<dbReference type="InterPro" id="IPR011335">
    <property type="entry name" value="Restrct_endonuc-II-like"/>
</dbReference>
<name>B5Z7Z1_HELPG</name>
<organism evidence="2 3">
    <name type="scientific">Helicobacter pylori (strain G27)</name>
    <dbReference type="NCBI Taxonomy" id="563041"/>
    <lineage>
        <taxon>Bacteria</taxon>
        <taxon>Pseudomonadati</taxon>
        <taxon>Campylobacterota</taxon>
        <taxon>Epsilonproteobacteria</taxon>
        <taxon>Campylobacterales</taxon>
        <taxon>Helicobacteraceae</taxon>
        <taxon>Helicobacter</taxon>
    </lineage>
</organism>
<dbReference type="HOGENOM" id="CLU_107103_0_0_7"/>
<dbReference type="InterPro" id="IPR015093">
    <property type="entry name" value="Card1_endonucl_dom"/>
</dbReference>
<accession>B5Z7Z1</accession>
<feature type="domain" description="Card1 endonuclease" evidence="1">
    <location>
        <begin position="87"/>
        <end position="188"/>
    </location>
</feature>
<dbReference type="KEGG" id="hpg:HPG27_936"/>
<reference evidence="2 3" key="1">
    <citation type="journal article" date="2009" name="J. Bacteriol.">
        <title>The complete genome sequence of Helicobacter pylori strain G27.</title>
        <authorList>
            <person name="Baltrus D.A."/>
            <person name="Amieva M.R."/>
            <person name="Covacci A."/>
            <person name="Lowe T.M."/>
            <person name="Merrell D.S."/>
            <person name="Ottemann K.M."/>
            <person name="Stein M."/>
            <person name="Salama N.R."/>
            <person name="Guillemin K."/>
        </authorList>
    </citation>
    <scope>NUCLEOTIDE SEQUENCE [LARGE SCALE GENOMIC DNA]</scope>
    <source>
        <strain evidence="2 3">G27</strain>
    </source>
</reference>
<protein>
    <recommendedName>
        <fullName evidence="1">Card1 endonuclease domain-containing protein</fullName>
    </recommendedName>
</protein>
<dbReference type="Proteomes" id="UP000001735">
    <property type="component" value="Chromosome"/>
</dbReference>
<dbReference type="EMBL" id="CP001173">
    <property type="protein sequence ID" value="ACI27690.1"/>
    <property type="molecule type" value="Genomic_DNA"/>
</dbReference>
<dbReference type="Pfam" id="PF09002">
    <property type="entry name" value="Card1_endonuc"/>
    <property type="match status" value="1"/>
</dbReference>
<dbReference type="SUPFAM" id="SSF52980">
    <property type="entry name" value="Restriction endonuclease-like"/>
    <property type="match status" value="1"/>
</dbReference>
<dbReference type="Gene3D" id="3.40.1350.10">
    <property type="match status" value="1"/>
</dbReference>
<evidence type="ECO:0000259" key="1">
    <source>
        <dbReference type="Pfam" id="PF09002"/>
    </source>
</evidence>
<gene>
    <name evidence="2" type="ordered locus">HPG27_936</name>
</gene>
<dbReference type="InterPro" id="IPR011856">
    <property type="entry name" value="tRNA_endonuc-like_dom_sf"/>
</dbReference>
<evidence type="ECO:0000313" key="3">
    <source>
        <dbReference type="Proteomes" id="UP000001735"/>
    </source>
</evidence>
<dbReference type="AlphaFoldDB" id="B5Z7Z1"/>
<evidence type="ECO:0000313" key="2">
    <source>
        <dbReference type="EMBL" id="ACI27690.1"/>
    </source>
</evidence>
<sequence>MIKQNGIIDEKSLEKIQERKNLSNLLYEHRARIIPFYKKINNNYAKDKTIDICENNLKMFYRDHQVCVNIDGKEIKLRYSEDEDDFRKYIIGGWFEEYIYCELLELLDKQVIYDLRLNMILGVENTNAIQGDKHPIYTELDIVFSDGKNLYVAECKSGELKNKGVLTALSTNAQIFGGANAKCILISIDGNLGKGIQEKVKILNIKFIFKDFKKILRIILTTLGVDKLGRGCLAGAKPICYWILEFLRNN</sequence>
<dbReference type="GO" id="GO:0003676">
    <property type="term" value="F:nucleic acid binding"/>
    <property type="evidence" value="ECO:0007669"/>
    <property type="project" value="InterPro"/>
</dbReference>
<dbReference type="RefSeq" id="WP_012552512.1">
    <property type="nucleotide sequence ID" value="NC_011333.1"/>
</dbReference>